<dbReference type="SUPFAM" id="SSF53448">
    <property type="entry name" value="Nucleotide-diphospho-sugar transferases"/>
    <property type="match status" value="1"/>
</dbReference>
<dbReference type="OrthoDB" id="9798250at2"/>
<sequence length="209" mass="23077">MKPIRIIIMAKEPRPGRAKTRLIPALGEREAAALADRLFHRAVQQALAANLGPVELHITPDPKARYWRELTSAEHCELFSQVSGDLGSRMAAAARNGLEQGAAVMVMGTDCPDLDARQLKVMARSLQTHDCCLCPVTDGGYALIGLKRVSDTLFTDVPWSTSQVAPITRDRIKALGWTCYESEYLNDVDEPEDLARLAKTYPELFSPKD</sequence>
<dbReference type="EMBL" id="QMDL01000001">
    <property type="protein sequence ID" value="RMJ05685.1"/>
    <property type="molecule type" value="Genomic_DNA"/>
</dbReference>
<reference evidence="1 2" key="1">
    <citation type="submission" date="2018-08" db="EMBL/GenBank/DDBJ databases">
        <title>Whole Genome Sequence of the Moderate Halophilic Marine Bacterium Marinobacter litoralis Sw-45.</title>
        <authorList>
            <person name="Musa H."/>
        </authorList>
    </citation>
    <scope>NUCLEOTIDE SEQUENCE [LARGE SCALE GENOMIC DNA]</scope>
    <source>
        <strain evidence="1 2">Sw-45</strain>
    </source>
</reference>
<dbReference type="AlphaFoldDB" id="A0A3M2RL94"/>
<dbReference type="InterPro" id="IPR018641">
    <property type="entry name" value="Trfase_1_rSAM/seldom-assoc"/>
</dbReference>
<dbReference type="EC" id="2.7.7.68" evidence="1"/>
<organism evidence="1 2">
    <name type="scientific">Marinobacter litoralis</name>
    <dbReference type="NCBI Taxonomy" id="187981"/>
    <lineage>
        <taxon>Bacteria</taxon>
        <taxon>Pseudomonadati</taxon>
        <taxon>Pseudomonadota</taxon>
        <taxon>Gammaproteobacteria</taxon>
        <taxon>Pseudomonadales</taxon>
        <taxon>Marinobacteraceae</taxon>
        <taxon>Marinobacter</taxon>
    </lineage>
</organism>
<keyword evidence="1" id="KW-0808">Transferase</keyword>
<dbReference type="InterPro" id="IPR029044">
    <property type="entry name" value="Nucleotide-diphossugar_trans"/>
</dbReference>
<dbReference type="PANTHER" id="PTHR36529:SF1">
    <property type="entry name" value="GLYCOSYLTRANSFERASE"/>
    <property type="match status" value="1"/>
</dbReference>
<keyword evidence="1" id="KW-0548">Nucleotidyltransferase</keyword>
<name>A0A3M2RL94_9GAMM</name>
<gene>
    <name evidence="1" type="primary">cofC</name>
    <name evidence="1" type="ORF">DOQ08_00355</name>
</gene>
<comment type="caution">
    <text evidence="1">The sequence shown here is derived from an EMBL/GenBank/DDBJ whole genome shotgun (WGS) entry which is preliminary data.</text>
</comment>
<dbReference type="Proteomes" id="UP000265903">
    <property type="component" value="Unassembled WGS sequence"/>
</dbReference>
<evidence type="ECO:0000313" key="1">
    <source>
        <dbReference type="EMBL" id="RMJ05685.1"/>
    </source>
</evidence>
<accession>A0A3M2RL94</accession>
<dbReference type="RefSeq" id="WP_114333187.1">
    <property type="nucleotide sequence ID" value="NZ_QMDL01000001.1"/>
</dbReference>
<dbReference type="PANTHER" id="PTHR36529">
    <property type="entry name" value="SLL1095 PROTEIN"/>
    <property type="match status" value="1"/>
</dbReference>
<proteinExistence type="predicted"/>
<keyword evidence="2" id="KW-1185">Reference proteome</keyword>
<dbReference type="GO" id="GO:0043814">
    <property type="term" value="F:phospholactate guanylyltransferase activity"/>
    <property type="evidence" value="ECO:0007669"/>
    <property type="project" value="UniProtKB-EC"/>
</dbReference>
<dbReference type="Pfam" id="PF09837">
    <property type="entry name" value="DUF2064"/>
    <property type="match status" value="1"/>
</dbReference>
<dbReference type="NCBIfam" id="TIGR04282">
    <property type="entry name" value="glyco_like_cofC"/>
    <property type="match status" value="1"/>
</dbReference>
<dbReference type="Gene3D" id="3.90.550.10">
    <property type="entry name" value="Spore Coat Polysaccharide Biosynthesis Protein SpsA, Chain A"/>
    <property type="match status" value="1"/>
</dbReference>
<protein>
    <submittedName>
        <fullName evidence="1">2-phospho-L-lactate guanylyltransferase</fullName>
        <ecNumber evidence="1">2.7.7.68</ecNumber>
    </submittedName>
</protein>
<evidence type="ECO:0000313" key="2">
    <source>
        <dbReference type="Proteomes" id="UP000265903"/>
    </source>
</evidence>